<dbReference type="Pfam" id="PF04504">
    <property type="entry name" value="GeBP-like_DBD"/>
    <property type="match status" value="1"/>
</dbReference>
<feature type="compositionally biased region" description="Acidic residues" evidence="2">
    <location>
        <begin position="21"/>
        <end position="45"/>
    </location>
</feature>
<proteinExistence type="inferred from homology"/>
<feature type="region of interest" description="Disordered" evidence="2">
    <location>
        <begin position="1"/>
        <end position="68"/>
    </location>
</feature>
<accession>W9QKD4</accession>
<dbReference type="AlphaFoldDB" id="W9QKD4"/>
<feature type="region of interest" description="Disordered" evidence="2">
    <location>
        <begin position="246"/>
        <end position="304"/>
    </location>
</feature>
<reference evidence="5" key="1">
    <citation type="submission" date="2013-01" db="EMBL/GenBank/DDBJ databases">
        <title>Draft Genome Sequence of a Mulberry Tree, Morus notabilis C.K. Schneid.</title>
        <authorList>
            <person name="He N."/>
            <person name="Zhao S."/>
        </authorList>
    </citation>
    <scope>NUCLEOTIDE SEQUENCE</scope>
</reference>
<dbReference type="STRING" id="981085.W9QKD4"/>
<dbReference type="OrthoDB" id="669440at2759"/>
<evidence type="ECO:0000313" key="5">
    <source>
        <dbReference type="Proteomes" id="UP000030645"/>
    </source>
</evidence>
<keyword evidence="5" id="KW-1185">Reference proteome</keyword>
<dbReference type="PANTHER" id="PTHR31662:SF1">
    <property type="entry name" value="OS01G0249900 PROTEIN"/>
    <property type="match status" value="1"/>
</dbReference>
<evidence type="ECO:0000256" key="1">
    <source>
        <dbReference type="ARBA" id="ARBA00010820"/>
    </source>
</evidence>
<dbReference type="PANTHER" id="PTHR31662">
    <property type="entry name" value="BNAANNG10740D PROTEIN-RELATED"/>
    <property type="match status" value="1"/>
</dbReference>
<feature type="domain" description="Glabrous enhancer-binding protein-like DBD" evidence="3">
    <location>
        <begin position="114"/>
        <end position="211"/>
    </location>
</feature>
<name>W9QKD4_9ROSA</name>
<dbReference type="InterPro" id="IPR053932">
    <property type="entry name" value="GeBP-like_DBD"/>
</dbReference>
<evidence type="ECO:0000313" key="4">
    <source>
        <dbReference type="EMBL" id="EXB39211.1"/>
    </source>
</evidence>
<dbReference type="GO" id="GO:0006355">
    <property type="term" value="P:regulation of DNA-templated transcription"/>
    <property type="evidence" value="ECO:0007669"/>
    <property type="project" value="InterPro"/>
</dbReference>
<comment type="similarity">
    <text evidence="1">Belongs to the GeBP family.</text>
</comment>
<feature type="compositionally biased region" description="Low complexity" evidence="2">
    <location>
        <begin position="288"/>
        <end position="304"/>
    </location>
</feature>
<sequence length="405" mass="44353">MASHRDDVVLPGEDLSSSSSQDEDEDDVVDDDEDDDEELENDNDDVALPSTSSAAPNTVTVALPAPPKAEPPAILAISVIADPSSDRHRNDVVLAAQPEEKKPPATLDDSRKLFQRLWTDEDEIELLQGFLDYTAQRGKTTHHGQNDTALFYDQIKSKLQLDFNKNQLVEKLRRLKKKYRNVLNKISSGKEFSFKSPHDQATFEISRKIWSNIGAIASVADDNALEDDDANPNSTANFAVEVKGEDAGAFSGEKKTPPRSRKRSRLKSDPRTDDRRCFSDGPAAMKDNCNNNSGGTGNNHSNGNNVQGVIEETVRSCLSPLLKELLGNAMGGPCAAATRGFGGLALNPIPLNFSVPAMNLGIGEVGDERWRKQQILELEVYSKRLELVQDQIKAALDELRSRGGS</sequence>
<protein>
    <recommendedName>
        <fullName evidence="3">Glabrous enhancer-binding protein-like DBD domain-containing protein</fullName>
    </recommendedName>
</protein>
<dbReference type="GO" id="GO:0005634">
    <property type="term" value="C:nucleus"/>
    <property type="evidence" value="ECO:0007669"/>
    <property type="project" value="TreeGrafter"/>
</dbReference>
<feature type="compositionally biased region" description="Polar residues" evidence="2">
    <location>
        <begin position="49"/>
        <end position="60"/>
    </location>
</feature>
<gene>
    <name evidence="4" type="ORF">L484_006180</name>
</gene>
<dbReference type="KEGG" id="mnt:21389619"/>
<evidence type="ECO:0000259" key="3">
    <source>
        <dbReference type="Pfam" id="PF04504"/>
    </source>
</evidence>
<dbReference type="Proteomes" id="UP000030645">
    <property type="component" value="Unassembled WGS sequence"/>
</dbReference>
<dbReference type="EMBL" id="KE343715">
    <property type="protein sequence ID" value="EXB39211.1"/>
    <property type="molecule type" value="Genomic_DNA"/>
</dbReference>
<organism evidence="4 5">
    <name type="scientific">Morus notabilis</name>
    <dbReference type="NCBI Taxonomy" id="981085"/>
    <lineage>
        <taxon>Eukaryota</taxon>
        <taxon>Viridiplantae</taxon>
        <taxon>Streptophyta</taxon>
        <taxon>Embryophyta</taxon>
        <taxon>Tracheophyta</taxon>
        <taxon>Spermatophyta</taxon>
        <taxon>Magnoliopsida</taxon>
        <taxon>eudicotyledons</taxon>
        <taxon>Gunneridae</taxon>
        <taxon>Pentapetalae</taxon>
        <taxon>rosids</taxon>
        <taxon>fabids</taxon>
        <taxon>Rosales</taxon>
        <taxon>Moraceae</taxon>
        <taxon>Moreae</taxon>
        <taxon>Morus</taxon>
    </lineage>
</organism>
<dbReference type="InterPro" id="IPR007592">
    <property type="entry name" value="GEBP"/>
</dbReference>
<evidence type="ECO:0000256" key="2">
    <source>
        <dbReference type="SAM" id="MobiDB-lite"/>
    </source>
</evidence>
<feature type="compositionally biased region" description="Basic and acidic residues" evidence="2">
    <location>
        <begin position="266"/>
        <end position="278"/>
    </location>
</feature>
<dbReference type="eggNOG" id="ENOG502QUAW">
    <property type="taxonomic scope" value="Eukaryota"/>
</dbReference>
<feature type="compositionally biased region" description="Basic and acidic residues" evidence="2">
    <location>
        <begin position="246"/>
        <end position="256"/>
    </location>
</feature>